<dbReference type="AlphaFoldDB" id="A0AAW1S107"/>
<proteinExistence type="inferred from homology"/>
<dbReference type="InterPro" id="IPR042044">
    <property type="entry name" value="EXOC6PINT-1/Sec15/Tip20_C_dom2"/>
</dbReference>
<evidence type="ECO:0000256" key="3">
    <source>
        <dbReference type="ARBA" id="ARBA00022483"/>
    </source>
</evidence>
<evidence type="ECO:0000256" key="4">
    <source>
        <dbReference type="ARBA" id="ARBA00023054"/>
    </source>
</evidence>
<feature type="region of interest" description="Disordered" evidence="5">
    <location>
        <begin position="710"/>
        <end position="731"/>
    </location>
</feature>
<dbReference type="Pfam" id="PF20651">
    <property type="entry name" value="EXOC6_Sec15_N"/>
    <property type="match status" value="1"/>
</dbReference>
<dbReference type="GO" id="GO:0006886">
    <property type="term" value="P:intracellular protein transport"/>
    <property type="evidence" value="ECO:0007669"/>
    <property type="project" value="InterPro"/>
</dbReference>
<dbReference type="GO" id="GO:0016020">
    <property type="term" value="C:membrane"/>
    <property type="evidence" value="ECO:0007669"/>
    <property type="project" value="TreeGrafter"/>
</dbReference>
<keyword evidence="4" id="KW-0175">Coiled coil</keyword>
<name>A0AAW1S107_9CHLO</name>
<evidence type="ECO:0000256" key="5">
    <source>
        <dbReference type="SAM" id="MobiDB-lite"/>
    </source>
</evidence>
<keyword evidence="3" id="KW-0268">Exocytosis</keyword>
<sequence>MAALDDTRRTPEGAQRAAAAWGRARVKINAMQTTVASLGGGWRGDSVREAVESALDAEDITPLVRMAFDAPGKAAVEAAPRDEAEEDGEERAVEGRPAPQAAGTSAAAVLVMLQRVAEEQASEISQIARGNADEIVRGLQELGAMQATGAALRAQLGEAQAGLAAAGGAFLRVLDMMQEAARVQAAIRDSRQAIATAVRLLQMTAAAGHFLEEGRLYKAFRLLEQVRAELPAATAAADKGAALPTASPAESTAMGGKAMSVMATSLAGQASVGSPSLAGAAEAGAAGVLGNLGPLLRRRVVELASALEQRAISDFNDWLVSARAEARAVGLRAILRAARERAAAEAAAKERRALAAALPTLVDPAPAAAVVARGLAAASAGTAPTPRLDPRAHPAAVRFLDDPPEGAGGDLLDGIDMRLLYRCAQVHGCLGRLPAFHEYYARNRRLQLASDLAPPADFASGHTAFVARLTGFFVLEDRVARCADVLPPGAQADSGWESAAACLKTVLRNACEVMTSARDMLAVKDFMLLVCSALGGCGYHVVPIQETLVNARGKYHDMLCSVVASQMAQGQRTAPAVVRDAAGGAELAALGLPLAVDAAAPPQEPPFVAPYTGMVPLVLRATREFVEDTLAFLGGLVSPAELLPAARQARERMLGRVVADALQRELAAPPPNEEPAAVLARALRLTADACALNAAMPSLDDFTALRARGEEVRGRTAPRSPKRAEQRKTSGPLALSAMGAMPSAGPLALAQEAAERLLARELAGQAYVILTKARDAKWLPIAAPKPDAQPPAYIAELLSYLQQAINAMRGALLRPAHENAARSLMRAVGGGLLELLRGEGVAAFNAFSVQRLADDVGRLQQLAAGADVPGIAEGLEEAAAVCRLIVTGALEHVLDADKRVALPHIDLSRLAAILPKYREIGDKASYTGHHSIVKSKQPEGLLKKKDVDRIAKQLRELLEGGELQ</sequence>
<comment type="similarity">
    <text evidence="1">Belongs to the SEC15 family.</text>
</comment>
<keyword evidence="2" id="KW-0813">Transport</keyword>
<accession>A0AAW1S107</accession>
<dbReference type="PANTHER" id="PTHR12702">
    <property type="entry name" value="SEC15"/>
    <property type="match status" value="1"/>
</dbReference>
<dbReference type="Gene3D" id="1.10.357.30">
    <property type="entry name" value="Exocyst complex subunit Sec15 C-terminal domain, N-terminal subdomain"/>
    <property type="match status" value="1"/>
</dbReference>
<evidence type="ECO:0000313" key="7">
    <source>
        <dbReference type="EMBL" id="KAK9839783.1"/>
    </source>
</evidence>
<evidence type="ECO:0000259" key="6">
    <source>
        <dbReference type="Pfam" id="PF20651"/>
    </source>
</evidence>
<dbReference type="InterPro" id="IPR042045">
    <property type="entry name" value="EXOC6/Sec15_C_dom1"/>
</dbReference>
<dbReference type="Gene3D" id="1.20.58.670">
    <property type="entry name" value="Dsl1p vesicle tethering complex, Tip20p subunit, domain D"/>
    <property type="match status" value="1"/>
</dbReference>
<reference evidence="7 8" key="1">
    <citation type="journal article" date="2024" name="Nat. Commun.">
        <title>Phylogenomics reveals the evolutionary origins of lichenization in chlorophyte algae.</title>
        <authorList>
            <person name="Puginier C."/>
            <person name="Libourel C."/>
            <person name="Otte J."/>
            <person name="Skaloud P."/>
            <person name="Haon M."/>
            <person name="Grisel S."/>
            <person name="Petersen M."/>
            <person name="Berrin J.G."/>
            <person name="Delaux P.M."/>
            <person name="Dal Grande F."/>
            <person name="Keller J."/>
        </authorList>
    </citation>
    <scope>NUCLEOTIDE SEQUENCE [LARGE SCALE GENOMIC DNA]</scope>
    <source>
        <strain evidence="7 8">SAG 245.80</strain>
    </source>
</reference>
<comment type="caution">
    <text evidence="7">The sequence shown here is derived from an EMBL/GenBank/DDBJ whole genome shotgun (WGS) entry which is preliminary data.</text>
</comment>
<dbReference type="InterPro" id="IPR048359">
    <property type="entry name" value="EXOC6_Sec15_N"/>
</dbReference>
<dbReference type="GO" id="GO:0006893">
    <property type="term" value="P:Golgi to plasma membrane transport"/>
    <property type="evidence" value="ECO:0007669"/>
    <property type="project" value="TreeGrafter"/>
</dbReference>
<dbReference type="EMBL" id="JALJOU010000014">
    <property type="protein sequence ID" value="KAK9839783.1"/>
    <property type="molecule type" value="Genomic_DNA"/>
</dbReference>
<dbReference type="Proteomes" id="UP001445335">
    <property type="component" value="Unassembled WGS sequence"/>
</dbReference>
<gene>
    <name evidence="7" type="ORF">WJX81_001202</name>
</gene>
<organism evidence="7 8">
    <name type="scientific">Elliptochloris bilobata</name>
    <dbReference type="NCBI Taxonomy" id="381761"/>
    <lineage>
        <taxon>Eukaryota</taxon>
        <taxon>Viridiplantae</taxon>
        <taxon>Chlorophyta</taxon>
        <taxon>core chlorophytes</taxon>
        <taxon>Trebouxiophyceae</taxon>
        <taxon>Trebouxiophyceae incertae sedis</taxon>
        <taxon>Elliptochloris clade</taxon>
        <taxon>Elliptochloris</taxon>
    </lineage>
</organism>
<evidence type="ECO:0000256" key="1">
    <source>
        <dbReference type="ARBA" id="ARBA00007944"/>
    </source>
</evidence>
<keyword evidence="8" id="KW-1185">Reference proteome</keyword>
<dbReference type="PANTHER" id="PTHR12702:SF0">
    <property type="entry name" value="EXOCYST COMPLEX COMPONENT 6"/>
    <property type="match status" value="1"/>
</dbReference>
<protein>
    <recommendedName>
        <fullName evidence="6">Exocyst complex component EXOC6/Sec15 N-terminal domain-containing protein</fullName>
    </recommendedName>
</protein>
<feature type="region of interest" description="Disordered" evidence="5">
    <location>
        <begin position="76"/>
        <end position="101"/>
    </location>
</feature>
<dbReference type="GO" id="GO:0090522">
    <property type="term" value="P:vesicle tethering involved in exocytosis"/>
    <property type="evidence" value="ECO:0007669"/>
    <property type="project" value="InterPro"/>
</dbReference>
<feature type="domain" description="Exocyst complex component EXOC6/Sec15 N-terminal" evidence="6">
    <location>
        <begin position="113"/>
        <end position="227"/>
    </location>
</feature>
<evidence type="ECO:0000256" key="2">
    <source>
        <dbReference type="ARBA" id="ARBA00022448"/>
    </source>
</evidence>
<dbReference type="GO" id="GO:0000145">
    <property type="term" value="C:exocyst"/>
    <property type="evidence" value="ECO:0007669"/>
    <property type="project" value="TreeGrafter"/>
</dbReference>
<evidence type="ECO:0000313" key="8">
    <source>
        <dbReference type="Proteomes" id="UP001445335"/>
    </source>
</evidence>
<dbReference type="InterPro" id="IPR007225">
    <property type="entry name" value="EXOC6/Sec15"/>
</dbReference>